<evidence type="ECO:0000313" key="2">
    <source>
        <dbReference type="Proteomes" id="UP001459277"/>
    </source>
</evidence>
<dbReference type="AlphaFoldDB" id="A0AAW2CNF6"/>
<dbReference type="PANTHER" id="PTHR36015">
    <property type="entry name" value="HOLLIDAY JUNCTION RESOLVASE MOC1, CHLOROPLASTIC-RELATED"/>
    <property type="match status" value="1"/>
</dbReference>
<comment type="caution">
    <text evidence="1">The sequence shown here is derived from an EMBL/GenBank/DDBJ whole genome shotgun (WGS) entry which is preliminary data.</text>
</comment>
<proteinExistence type="predicted"/>
<dbReference type="PANTHER" id="PTHR36015:SF6">
    <property type="entry name" value="HOLLIDAY JUNCTION RESOLVASE MOC1, CHLOROPLASTIC-RELATED"/>
    <property type="match status" value="1"/>
</dbReference>
<evidence type="ECO:0008006" key="3">
    <source>
        <dbReference type="Google" id="ProtNLM"/>
    </source>
</evidence>
<keyword evidence="2" id="KW-1185">Reference proteome</keyword>
<reference evidence="1 2" key="1">
    <citation type="submission" date="2024-01" db="EMBL/GenBank/DDBJ databases">
        <title>A telomere-to-telomere, gap-free genome of sweet tea (Lithocarpus litseifolius).</title>
        <authorList>
            <person name="Zhou J."/>
        </authorList>
    </citation>
    <scope>NUCLEOTIDE SEQUENCE [LARGE SCALE GENOMIC DNA]</scope>
    <source>
        <strain evidence="1">Zhou-2022a</strain>
        <tissue evidence="1">Leaf</tissue>
    </source>
</reference>
<organism evidence="1 2">
    <name type="scientific">Lithocarpus litseifolius</name>
    <dbReference type="NCBI Taxonomy" id="425828"/>
    <lineage>
        <taxon>Eukaryota</taxon>
        <taxon>Viridiplantae</taxon>
        <taxon>Streptophyta</taxon>
        <taxon>Embryophyta</taxon>
        <taxon>Tracheophyta</taxon>
        <taxon>Spermatophyta</taxon>
        <taxon>Magnoliopsida</taxon>
        <taxon>eudicotyledons</taxon>
        <taxon>Gunneridae</taxon>
        <taxon>Pentapetalae</taxon>
        <taxon>rosids</taxon>
        <taxon>fabids</taxon>
        <taxon>Fagales</taxon>
        <taxon>Fagaceae</taxon>
        <taxon>Lithocarpus</taxon>
    </lineage>
</organism>
<evidence type="ECO:0000313" key="1">
    <source>
        <dbReference type="EMBL" id="KAK9999358.1"/>
    </source>
</evidence>
<dbReference type="GO" id="GO:0008821">
    <property type="term" value="F:crossover junction DNA endonuclease activity"/>
    <property type="evidence" value="ECO:0007669"/>
    <property type="project" value="InterPro"/>
</dbReference>
<dbReference type="EMBL" id="JAZDWU010000006">
    <property type="protein sequence ID" value="KAK9999358.1"/>
    <property type="molecule type" value="Genomic_DNA"/>
</dbReference>
<sequence length="255" mass="28167">MEAFQFHFQISPHRHQQLNQPNFFMNSHSLSLSSKLLKPTANHFFFSTSSSLTSLTNSDQKTPPPKTQKPVLSTNAFRVRAVKTSQAHEHAQLKENWLDSLTCPLNANGASTPTNATVSNWVIGVDPDIHGALALLNFNTLHSSISSAQVFDTPHLPVLVGKRVRRRLDAKSIVQLLRSVDAPIGTTAYIEQSIPYPQDGKQDDSRRVASELFPSLSPLLKRKKDHGRAEALLIAAYGKGLKNLNPSCMSEELVP</sequence>
<dbReference type="CDD" id="cd22992">
    <property type="entry name" value="MOC1"/>
    <property type="match status" value="1"/>
</dbReference>
<accession>A0AAW2CNF6</accession>
<name>A0AAW2CNF6_9ROSI</name>
<dbReference type="InterPro" id="IPR045290">
    <property type="entry name" value="MOC1-like"/>
</dbReference>
<dbReference type="Proteomes" id="UP001459277">
    <property type="component" value="Unassembled WGS sequence"/>
</dbReference>
<protein>
    <recommendedName>
        <fullName evidence="3">YqgF/RNase H-like domain-containing protein</fullName>
    </recommendedName>
</protein>
<gene>
    <name evidence="1" type="ORF">SO802_018961</name>
</gene>